<evidence type="ECO:0000256" key="8">
    <source>
        <dbReference type="ARBA" id="ARBA00022989"/>
    </source>
</evidence>
<dbReference type="Proteomes" id="UP000215459">
    <property type="component" value="Unassembled WGS sequence"/>
</dbReference>
<evidence type="ECO:0000256" key="6">
    <source>
        <dbReference type="ARBA" id="ARBA00022723"/>
    </source>
</evidence>
<feature type="transmembrane region" description="Helical" evidence="14">
    <location>
        <begin position="45"/>
        <end position="72"/>
    </location>
</feature>
<keyword evidence="4 13" id="KW-0349">Heme</keyword>
<dbReference type="Pfam" id="PF02665">
    <property type="entry name" value="Nitrate_red_gam"/>
    <property type="match status" value="1"/>
</dbReference>
<dbReference type="OrthoDB" id="9788113at2"/>
<evidence type="ECO:0000256" key="11">
    <source>
        <dbReference type="ARBA" id="ARBA00023063"/>
    </source>
</evidence>
<evidence type="ECO:0000256" key="4">
    <source>
        <dbReference type="ARBA" id="ARBA00022617"/>
    </source>
</evidence>
<organism evidence="16 17">
    <name type="scientific">Paludifilum halophilum</name>
    <dbReference type="NCBI Taxonomy" id="1642702"/>
    <lineage>
        <taxon>Bacteria</taxon>
        <taxon>Bacillati</taxon>
        <taxon>Bacillota</taxon>
        <taxon>Bacilli</taxon>
        <taxon>Bacillales</taxon>
        <taxon>Thermoactinomycetaceae</taxon>
        <taxon>Paludifilum</taxon>
    </lineage>
</organism>
<feature type="binding site" description="axial binding residue" evidence="13">
    <location>
        <position position="185"/>
    </location>
    <ligand>
        <name>heme b</name>
        <dbReference type="ChEBI" id="CHEBI:60344"/>
        <label>1</label>
    </ligand>
    <ligandPart>
        <name>Fe</name>
        <dbReference type="ChEBI" id="CHEBI:18248"/>
    </ligandPart>
</feature>
<evidence type="ECO:0000256" key="5">
    <source>
        <dbReference type="ARBA" id="ARBA00022692"/>
    </source>
</evidence>
<dbReference type="GO" id="GO:0020037">
    <property type="term" value="F:heme binding"/>
    <property type="evidence" value="ECO:0007669"/>
    <property type="project" value="TreeGrafter"/>
</dbReference>
<evidence type="ECO:0000256" key="3">
    <source>
        <dbReference type="ARBA" id="ARBA00022475"/>
    </source>
</evidence>
<keyword evidence="12 14" id="KW-0472">Membrane</keyword>
<dbReference type="NCBIfam" id="TIGR00351">
    <property type="entry name" value="narI"/>
    <property type="match status" value="1"/>
</dbReference>
<keyword evidence="7" id="KW-0249">Electron transport</keyword>
<keyword evidence="17" id="KW-1185">Reference proteome</keyword>
<dbReference type="RefSeq" id="WP_094265503.1">
    <property type="nucleotide sequence ID" value="NZ_NOWF01000010.1"/>
</dbReference>
<protein>
    <submittedName>
        <fullName evidence="16">Respiratory nitrate reductase subunit gamma</fullName>
    </submittedName>
</protein>
<dbReference type="InterPro" id="IPR036197">
    <property type="entry name" value="NarG-like_sf"/>
</dbReference>
<keyword evidence="9" id="KW-0560">Oxidoreductase</keyword>
<proteinExistence type="predicted"/>
<evidence type="ECO:0000256" key="10">
    <source>
        <dbReference type="ARBA" id="ARBA00023004"/>
    </source>
</evidence>
<feature type="binding site" description="axial binding residue" evidence="13">
    <location>
        <position position="64"/>
    </location>
    <ligand>
        <name>heme b</name>
        <dbReference type="ChEBI" id="CHEBI:60344"/>
        <label>1</label>
    </ligand>
    <ligandPart>
        <name>Fe</name>
        <dbReference type="ChEBI" id="CHEBI:18248"/>
    </ligandPart>
</feature>
<dbReference type="GO" id="GO:0008940">
    <property type="term" value="F:nitrate reductase activity"/>
    <property type="evidence" value="ECO:0007669"/>
    <property type="project" value="InterPro"/>
</dbReference>
<feature type="binding site" description="axial binding residue" evidence="13">
    <location>
        <position position="54"/>
    </location>
    <ligand>
        <name>heme b</name>
        <dbReference type="ChEBI" id="CHEBI:60344"/>
        <label>1</label>
    </ligand>
    <ligandPart>
        <name>Fe</name>
        <dbReference type="ChEBI" id="CHEBI:18248"/>
    </ligandPart>
</feature>
<keyword evidence="10 13" id="KW-0408">Iron</keyword>
<evidence type="ECO:0000256" key="2">
    <source>
        <dbReference type="ARBA" id="ARBA00022448"/>
    </source>
</evidence>
<dbReference type="GO" id="GO:0005886">
    <property type="term" value="C:plasma membrane"/>
    <property type="evidence" value="ECO:0007669"/>
    <property type="project" value="UniProtKB-SubCell"/>
</dbReference>
<feature type="transmembrane region" description="Helical" evidence="14">
    <location>
        <begin position="6"/>
        <end position="24"/>
    </location>
</feature>
<dbReference type="FunFam" id="1.20.950.20:FF:000001">
    <property type="entry name" value="Respiratory nitrate reductase subunit gamma"/>
    <property type="match status" value="1"/>
</dbReference>
<evidence type="ECO:0000256" key="13">
    <source>
        <dbReference type="PIRSR" id="PIRSR603816-1"/>
    </source>
</evidence>
<keyword evidence="5 14" id="KW-0812">Transmembrane</keyword>
<keyword evidence="6" id="KW-0479">Metal-binding</keyword>
<dbReference type="InterPro" id="IPR003816">
    <property type="entry name" value="Nitrate_red_gam"/>
</dbReference>
<accession>A0A235B333</accession>
<feature type="transmembrane region" description="Helical" evidence="14">
    <location>
        <begin position="84"/>
        <end position="107"/>
    </location>
</feature>
<dbReference type="PANTHER" id="PTHR30598">
    <property type="entry name" value="NITRATE REDUCTASE PRIVATE CHAPERONE, REDOX ENZYME MATURATION PROTEIN REMP FAMILY"/>
    <property type="match status" value="1"/>
</dbReference>
<keyword evidence="2" id="KW-0813">Transport</keyword>
<evidence type="ECO:0000256" key="1">
    <source>
        <dbReference type="ARBA" id="ARBA00004651"/>
    </source>
</evidence>
<evidence type="ECO:0000259" key="15">
    <source>
        <dbReference type="Pfam" id="PF02665"/>
    </source>
</evidence>
<evidence type="ECO:0000256" key="12">
    <source>
        <dbReference type="ARBA" id="ARBA00023136"/>
    </source>
</evidence>
<evidence type="ECO:0000256" key="9">
    <source>
        <dbReference type="ARBA" id="ARBA00023002"/>
    </source>
</evidence>
<dbReference type="GO" id="GO:0019645">
    <property type="term" value="P:anaerobic electron transport chain"/>
    <property type="evidence" value="ECO:0007669"/>
    <property type="project" value="TreeGrafter"/>
</dbReference>
<keyword evidence="3" id="KW-1003">Cell membrane</keyword>
<dbReference type="GO" id="GO:0009325">
    <property type="term" value="C:nitrate reductase complex"/>
    <property type="evidence" value="ECO:0007669"/>
    <property type="project" value="InterPro"/>
</dbReference>
<dbReference type="GO" id="GO:0046872">
    <property type="term" value="F:metal ion binding"/>
    <property type="evidence" value="ECO:0007669"/>
    <property type="project" value="UniProtKB-KW"/>
</dbReference>
<evidence type="ECO:0000256" key="14">
    <source>
        <dbReference type="SAM" id="Phobius"/>
    </source>
</evidence>
<reference evidence="16 17" key="1">
    <citation type="submission" date="2017-07" db="EMBL/GenBank/DDBJ databases">
        <title>The genome sequence of Paludifilum halophilum highlights mechanisms for microbial adaptation to high salt environemnts.</title>
        <authorList>
            <person name="Belbahri L."/>
        </authorList>
    </citation>
    <scope>NUCLEOTIDE SEQUENCE [LARGE SCALE GENOMIC DNA]</scope>
    <source>
        <strain evidence="16 17">DSM 102817</strain>
    </source>
</reference>
<name>A0A235B333_9BACL</name>
<sequence length="225" mass="25367">MWEQFLWVIYPYLVITVFIVGHLYRLNNHPFSWTSKSSEFLEKRVLKWGSTLFHWGILFVVIGHVAGLLVPVSVYRALGVSDEAYHVIALSAGGIAGLAALLGALLLMGRRFRVKRVRATSSVGDLLVIVLLVIILLTGLTATGTNVSHTGFDYRTTINPWIRGILTFRPDASLMEKVPVAFKIHILLAFGLFAVWPFTRLVHVFSLPITYLSRSYVVYRRHSSR</sequence>
<comment type="subcellular location">
    <subcellularLocation>
        <location evidence="1">Cell membrane</location>
        <topology evidence="1">Multi-pass membrane protein</topology>
    </subcellularLocation>
</comment>
<dbReference type="GO" id="GO:0042128">
    <property type="term" value="P:nitrate assimilation"/>
    <property type="evidence" value="ECO:0007669"/>
    <property type="project" value="UniProtKB-KW"/>
</dbReference>
<dbReference type="Gene3D" id="1.20.950.20">
    <property type="entry name" value="Transmembrane di-heme cytochromes, Chain C"/>
    <property type="match status" value="1"/>
</dbReference>
<feature type="transmembrane region" description="Helical" evidence="14">
    <location>
        <begin position="184"/>
        <end position="212"/>
    </location>
</feature>
<feature type="domain" description="NarG-like" evidence="15">
    <location>
        <begin position="4"/>
        <end position="221"/>
    </location>
</feature>
<dbReference type="InterPro" id="IPR051936">
    <property type="entry name" value="Heme-iron_electron_transfer"/>
</dbReference>
<gene>
    <name evidence="16" type="primary">narI</name>
    <name evidence="16" type="ORF">CHM34_15340</name>
</gene>
<dbReference type="GO" id="GO:0009055">
    <property type="term" value="F:electron transfer activity"/>
    <property type="evidence" value="ECO:0007669"/>
    <property type="project" value="TreeGrafter"/>
</dbReference>
<dbReference type="AlphaFoldDB" id="A0A235B333"/>
<comment type="caution">
    <text evidence="16">The sequence shown here is derived from an EMBL/GenBank/DDBJ whole genome shotgun (WGS) entry which is preliminary data.</text>
</comment>
<feature type="transmembrane region" description="Helical" evidence="14">
    <location>
        <begin position="119"/>
        <end position="142"/>
    </location>
</feature>
<dbReference type="PANTHER" id="PTHR30598:SF3">
    <property type="entry name" value="RESPIRATORY NITRATE REDUCTASE 1 GAMMA CHAIN"/>
    <property type="match status" value="1"/>
</dbReference>
<dbReference type="EMBL" id="NOWF01000010">
    <property type="protein sequence ID" value="OYD06694.1"/>
    <property type="molecule type" value="Genomic_DNA"/>
</dbReference>
<dbReference type="SUPFAM" id="SSF103501">
    <property type="entry name" value="Respiratory nitrate reductase 1 gamma chain"/>
    <property type="match status" value="1"/>
</dbReference>
<keyword evidence="8 14" id="KW-1133">Transmembrane helix</keyword>
<feature type="binding site" description="axial binding residue" evidence="13">
    <location>
        <position position="203"/>
    </location>
    <ligand>
        <name>heme b</name>
        <dbReference type="ChEBI" id="CHEBI:60344"/>
        <label>1</label>
    </ligand>
    <ligandPart>
        <name>Fe</name>
        <dbReference type="ChEBI" id="CHEBI:18248"/>
    </ligandPart>
</feature>
<dbReference type="InterPro" id="IPR023234">
    <property type="entry name" value="NarG-like_domain"/>
</dbReference>
<evidence type="ECO:0000313" key="17">
    <source>
        <dbReference type="Proteomes" id="UP000215459"/>
    </source>
</evidence>
<keyword evidence="11" id="KW-0534">Nitrate assimilation</keyword>
<evidence type="ECO:0000256" key="7">
    <source>
        <dbReference type="ARBA" id="ARBA00022982"/>
    </source>
</evidence>
<evidence type="ECO:0000313" key="16">
    <source>
        <dbReference type="EMBL" id="OYD06694.1"/>
    </source>
</evidence>